<keyword evidence="5" id="KW-0378">Hydrolase</keyword>
<dbReference type="InterPro" id="IPR047187">
    <property type="entry name" value="SF1_C_Upf1"/>
</dbReference>
<feature type="region of interest" description="Disordered" evidence="1">
    <location>
        <begin position="1548"/>
        <end position="1568"/>
    </location>
</feature>
<reference evidence="5 6" key="1">
    <citation type="journal article" date="2023" name="Int. J. Syst. Evol. Microbiol.">
        <title>Arthrobacter mangrovi sp. nov., an actinobacterium isolated from the rhizosphere of a mangrove.</title>
        <authorList>
            <person name="Hamada M."/>
            <person name="Saitou S."/>
            <person name="Enomoto N."/>
            <person name="Nanri K."/>
            <person name="Hidaka K."/>
            <person name="Miura T."/>
            <person name="Tamura T."/>
        </authorList>
    </citation>
    <scope>NUCLEOTIDE SEQUENCE [LARGE SCALE GENOMIC DNA]</scope>
    <source>
        <strain evidence="5 6">NBRC 112813</strain>
    </source>
</reference>
<dbReference type="Gene3D" id="3.40.50.300">
    <property type="entry name" value="P-loop containing nucleotide triphosphate hydrolases"/>
    <property type="match status" value="3"/>
</dbReference>
<feature type="region of interest" description="Disordered" evidence="1">
    <location>
        <begin position="1467"/>
        <end position="1536"/>
    </location>
</feature>
<dbReference type="InterPro" id="IPR027417">
    <property type="entry name" value="P-loop_NTPase"/>
</dbReference>
<feature type="compositionally biased region" description="Acidic residues" evidence="1">
    <location>
        <begin position="1469"/>
        <end position="1482"/>
    </location>
</feature>
<keyword evidence="5" id="KW-0255">Endonuclease</keyword>
<keyword evidence="5" id="KW-0540">Nuclease</keyword>
<protein>
    <submittedName>
        <fullName evidence="5">Very short patch repair endonuclease</fullName>
    </submittedName>
</protein>
<evidence type="ECO:0000313" key="6">
    <source>
        <dbReference type="Proteomes" id="UP001209654"/>
    </source>
</evidence>
<dbReference type="SUPFAM" id="SSF52540">
    <property type="entry name" value="P-loop containing nucleoside triphosphate hydrolases"/>
    <property type="match status" value="1"/>
</dbReference>
<dbReference type="Pfam" id="PF18741">
    <property type="entry name" value="MTES_1575"/>
    <property type="match status" value="1"/>
</dbReference>
<dbReference type="EMBL" id="BRVS01000022">
    <property type="protein sequence ID" value="GLB68744.1"/>
    <property type="molecule type" value="Genomic_DNA"/>
</dbReference>
<feature type="region of interest" description="Disordered" evidence="1">
    <location>
        <begin position="99"/>
        <end position="121"/>
    </location>
</feature>
<feature type="compositionally biased region" description="Basic and acidic residues" evidence="1">
    <location>
        <begin position="1509"/>
        <end position="1518"/>
    </location>
</feature>
<dbReference type="InterPro" id="IPR041677">
    <property type="entry name" value="DNA2/NAM7_AAA_11"/>
</dbReference>
<dbReference type="InterPro" id="IPR049468">
    <property type="entry name" value="Restrct_endonuc-II-like_dom"/>
</dbReference>
<dbReference type="Pfam" id="PF13087">
    <property type="entry name" value="AAA_12"/>
    <property type="match status" value="1"/>
</dbReference>
<proteinExistence type="predicted"/>
<dbReference type="PANTHER" id="PTHR10887">
    <property type="entry name" value="DNA2/NAM7 HELICASE FAMILY"/>
    <property type="match status" value="1"/>
</dbReference>
<organism evidence="5 6">
    <name type="scientific">Arthrobacter mangrovi</name>
    <dbReference type="NCBI Taxonomy" id="2966350"/>
    <lineage>
        <taxon>Bacteria</taxon>
        <taxon>Bacillati</taxon>
        <taxon>Actinomycetota</taxon>
        <taxon>Actinomycetes</taxon>
        <taxon>Micrococcales</taxon>
        <taxon>Micrococcaceae</taxon>
        <taxon>Arthrobacter</taxon>
    </lineage>
</organism>
<evidence type="ECO:0000259" key="2">
    <source>
        <dbReference type="Pfam" id="PF13086"/>
    </source>
</evidence>
<gene>
    <name evidence="5" type="ORF">AHIS1636_31860</name>
</gene>
<dbReference type="GO" id="GO:0004519">
    <property type="term" value="F:endonuclease activity"/>
    <property type="evidence" value="ECO:0007669"/>
    <property type="project" value="UniProtKB-KW"/>
</dbReference>
<sequence>MADSGFVGSDNVRDHVLELIDFLQAYDAQRNKPVRNIAQFSMFRVTEPELPVHHAVSLPRSDSAWLTVDFIDLPPAPKIPAPLQQLINAGLPVKADDRPSIVPPWPKEDSQASEDAGEDFPTLKITEEERQRRANLLEQAKTWIDTVWEPWSKTWTAGAAVKHLHRQLFEQRESLMLDRESLELIWGFGRGRWIKDDYSIDHPLISFPVEIDLNPDTQQISVRVAGPHQIEAMYLAGLDIHDRTSFTAARTASNELELDPWSEEEEAKDLITRLARFIDDNAVVVDDVATPGPHFQADASWTLFMRRKVADSQGFLEQMRRSYLDPEGLIPAPLQDIVALPNDSSAVSTSDTNSGSTAASEPLMLPLATNEQQQRILRLAQTYPGVTVQGPPGTGKSHTIANLISHFVAYGKRVLVVAEKEQALKVLAEKVPEGIRDLTVSVLGADEDSRKELEKSISNIQAHVSTLDKDDADEHIQRLRTELDAIDRGIASTTNDMLDARAAETVVFEGSWQAGQDPTPQQVAEWLRLNQGKYGYIEDRIAPAVPAPLTPAELHELISLLESIGLATAEHAVQTLPEPAELPQGSELQSLVAEIRTGQGRASKVRSAFGHWETFEAADPRAISALKSELTQTADWLQSIEESPYEAVLQHASDAFRAHEWGTYHRGLTQLREEAYTLRGPLLSHTLALPALIDEGLLHRLQEAHSLLVANGRLGFFARQAKKTVELFTVDNRVPATADDISLCIRAVSLELIRNRIRALWRNQSPAGTSQELSPRPEDDIAGELATLDRIFQHHDALQKLITSLDQMGYSRLHYVDSASLATAANHLSEGLHFHAVSSAIERLSALQNNLRSTATDAGVSPLFQQLADALAAENFTSWDELRKECLRLHEAKETSKRLLELRANLSTEAPVWTAKVLSDSKAAGDPQDFPIAWEFRRLESWVREVTNKTDPGQLQSRIDDLSHQRRKVVTDLVSQMAWRRLADNLGSKERQALQSYVQATKRYGKTGGKFAQRWIGEMRRALDESSSAVPAWIMTTSRALTSFQPALVPTFDVLIIDEASQIGFEALPLLSLSKTAIVVGDDKQTSPENVGLDRQQVFDIMDGYLAKVPNYRTLFDPDNSLYDLAVQKFAVPVMLTEHFRCLPEIIEFSNQHSYNGNIIPLRDQPPRQGWSALGLLRVRDGYRRGDINEPEAEQVVNLIADLCEDPDYDGMTFGVVSLLGSSQSKLVWEKLYERLGPEEMEARRIRCGEAANFQGDERDVIVITTVVAHDPSLPKTRFGAMTSVRDQRRINVAASRAKNQLWVVSSVDPDLLPNGDLRAALIRHCSTAGATEARRRDLLEACDSEFERQIVRQLLNRGYRAIEVQHVVGRYRIDIVVSGPDGRLAIECDGDRWHGPDVWHKDRSRQEVLERAGWTFERIRGSAYYRDPEAAMQSVWEHLDTLAIPTGDEWMLSPRGPIVREVITQVDTDGDDDDATEDDTELPGSGSAATFPRGALPSSSIQQLPLESEDRQNDKQPEPAAHIPASAPSNGSEPLANHIANLEEAHKASSGNAMYPPSLTKVEDVPESADIEEDLAEANGENDQPDLRLAARSYLKLVPYDYWQPRPLSAVSATNLSSVQFGLIDIIQAEGPIIARQAYLRYVQASGGQRVGKESQRLFNQAVSRALRARSISRISDGVPGIVKSTLYLPDQEPVKLRELGPRTIFDVPESELSALLDRLAAQGVPEDALPREVLNAYGLRKLTQKTSAHILANRHYEWTP</sequence>
<evidence type="ECO:0000313" key="5">
    <source>
        <dbReference type="EMBL" id="GLB68744.1"/>
    </source>
</evidence>
<dbReference type="Pfam" id="PF13086">
    <property type="entry name" value="AAA_11"/>
    <property type="match status" value="1"/>
</dbReference>
<dbReference type="CDD" id="cd18808">
    <property type="entry name" value="SF1_C_Upf1"/>
    <property type="match status" value="1"/>
</dbReference>
<feature type="domain" description="DNA2/NAM7 helicase-like C-terminal" evidence="3">
    <location>
        <begin position="1120"/>
        <end position="1307"/>
    </location>
</feature>
<comment type="caution">
    <text evidence="5">The sequence shown here is derived from an EMBL/GenBank/DDBJ whole genome shotgun (WGS) entry which is preliminary data.</text>
</comment>
<evidence type="ECO:0000256" key="1">
    <source>
        <dbReference type="SAM" id="MobiDB-lite"/>
    </source>
</evidence>
<dbReference type="InterPro" id="IPR045055">
    <property type="entry name" value="DNA2/NAM7-like"/>
</dbReference>
<dbReference type="Gene3D" id="3.40.960.10">
    <property type="entry name" value="VSR Endonuclease"/>
    <property type="match status" value="1"/>
</dbReference>
<keyword evidence="6" id="KW-1185">Reference proteome</keyword>
<dbReference type="PANTHER" id="PTHR10887:SF495">
    <property type="entry name" value="HELICASE SENATAXIN ISOFORM X1-RELATED"/>
    <property type="match status" value="1"/>
</dbReference>
<feature type="domain" description="DNA2/NAM7 helicase helicase" evidence="2">
    <location>
        <begin position="369"/>
        <end position="496"/>
    </location>
</feature>
<evidence type="ECO:0000259" key="4">
    <source>
        <dbReference type="Pfam" id="PF18741"/>
    </source>
</evidence>
<accession>A0ABQ5MXT0</accession>
<feature type="domain" description="Restriction endonuclease type II-like" evidence="4">
    <location>
        <begin position="1347"/>
        <end position="1440"/>
    </location>
</feature>
<dbReference type="Proteomes" id="UP001209654">
    <property type="component" value="Unassembled WGS sequence"/>
</dbReference>
<name>A0ABQ5MXT0_9MICC</name>
<dbReference type="InterPro" id="IPR041679">
    <property type="entry name" value="DNA2/NAM7-like_C"/>
</dbReference>
<dbReference type="RefSeq" id="WP_264796838.1">
    <property type="nucleotide sequence ID" value="NZ_BRVS01000022.1"/>
</dbReference>
<evidence type="ECO:0000259" key="3">
    <source>
        <dbReference type="Pfam" id="PF13087"/>
    </source>
</evidence>